<dbReference type="EMBL" id="GBRH01273256">
    <property type="protein sequence ID" value="JAD24639.1"/>
    <property type="molecule type" value="Transcribed_RNA"/>
</dbReference>
<reference evidence="1" key="1">
    <citation type="submission" date="2014-09" db="EMBL/GenBank/DDBJ databases">
        <authorList>
            <person name="Magalhaes I.L.F."/>
            <person name="Oliveira U."/>
            <person name="Santos F.R."/>
            <person name="Vidigal T.H.D.A."/>
            <person name="Brescovit A.D."/>
            <person name="Santos A.J."/>
        </authorList>
    </citation>
    <scope>NUCLEOTIDE SEQUENCE</scope>
    <source>
        <tissue evidence="1">Shoot tissue taken approximately 20 cm above the soil surface</tissue>
    </source>
</reference>
<organism evidence="1">
    <name type="scientific">Arundo donax</name>
    <name type="common">Giant reed</name>
    <name type="synonym">Donax arundinaceus</name>
    <dbReference type="NCBI Taxonomy" id="35708"/>
    <lineage>
        <taxon>Eukaryota</taxon>
        <taxon>Viridiplantae</taxon>
        <taxon>Streptophyta</taxon>
        <taxon>Embryophyta</taxon>
        <taxon>Tracheophyta</taxon>
        <taxon>Spermatophyta</taxon>
        <taxon>Magnoliopsida</taxon>
        <taxon>Liliopsida</taxon>
        <taxon>Poales</taxon>
        <taxon>Poaceae</taxon>
        <taxon>PACMAD clade</taxon>
        <taxon>Arundinoideae</taxon>
        <taxon>Arundineae</taxon>
        <taxon>Arundo</taxon>
    </lineage>
</organism>
<evidence type="ECO:0000313" key="1">
    <source>
        <dbReference type="EMBL" id="JAD24639.1"/>
    </source>
</evidence>
<dbReference type="AlphaFoldDB" id="A0A0A8YER0"/>
<sequence length="65" mass="7363">MPPIPYIGRMVIFCVVPSREAIIFFFSSVLPTICSSPAPNDFLRISKKSASYNLELVIIKLKCWN</sequence>
<reference evidence="1" key="2">
    <citation type="journal article" date="2015" name="Data Brief">
        <title>Shoot transcriptome of the giant reed, Arundo donax.</title>
        <authorList>
            <person name="Barrero R.A."/>
            <person name="Guerrero F.D."/>
            <person name="Moolhuijzen P."/>
            <person name="Goolsby J.A."/>
            <person name="Tidwell J."/>
            <person name="Bellgard S.E."/>
            <person name="Bellgard M.I."/>
        </authorList>
    </citation>
    <scope>NUCLEOTIDE SEQUENCE</scope>
    <source>
        <tissue evidence="1">Shoot tissue taken approximately 20 cm above the soil surface</tissue>
    </source>
</reference>
<proteinExistence type="predicted"/>
<name>A0A0A8YER0_ARUDO</name>
<accession>A0A0A8YER0</accession>
<protein>
    <submittedName>
        <fullName evidence="1">Uncharacterized protein</fullName>
    </submittedName>
</protein>